<evidence type="ECO:0000256" key="7">
    <source>
        <dbReference type="PIRSR" id="PIRSR600715-1"/>
    </source>
</evidence>
<feature type="transmembrane region" description="Helical" evidence="8">
    <location>
        <begin position="216"/>
        <end position="236"/>
    </location>
</feature>
<feature type="transmembrane region" description="Helical" evidence="8">
    <location>
        <begin position="193"/>
        <end position="209"/>
    </location>
</feature>
<feature type="transmembrane region" description="Helical" evidence="8">
    <location>
        <begin position="131"/>
        <end position="154"/>
    </location>
</feature>
<feature type="transmembrane region" description="Helical" evidence="8">
    <location>
        <begin position="312"/>
        <end position="333"/>
    </location>
</feature>
<keyword evidence="7" id="KW-0460">Magnesium</keyword>
<evidence type="ECO:0000313" key="10">
    <source>
        <dbReference type="Proteomes" id="UP000034913"/>
    </source>
</evidence>
<feature type="transmembrane region" description="Helical" evidence="8">
    <location>
        <begin position="53"/>
        <end position="73"/>
    </location>
</feature>
<comment type="cofactor">
    <cofactor evidence="7">
        <name>Mg(2+)</name>
        <dbReference type="ChEBI" id="CHEBI:18420"/>
    </cofactor>
</comment>
<evidence type="ECO:0000256" key="5">
    <source>
        <dbReference type="ARBA" id="ARBA00022989"/>
    </source>
</evidence>
<feature type="transmembrane region" description="Helical" evidence="8">
    <location>
        <begin position="107"/>
        <end position="125"/>
    </location>
</feature>
<evidence type="ECO:0000313" key="9">
    <source>
        <dbReference type="EMBL" id="KKW27171.1"/>
    </source>
</evidence>
<keyword evidence="3 9" id="KW-0808">Transferase</keyword>
<dbReference type="PANTHER" id="PTHR22926:SF3">
    <property type="entry name" value="UNDECAPRENYL-PHOSPHATE ALPHA-N-ACETYLGLUCOSAMINYL 1-PHOSPHATE TRANSFERASE"/>
    <property type="match status" value="1"/>
</dbReference>
<feature type="binding site" evidence="7">
    <location>
        <position position="220"/>
    </location>
    <ligand>
        <name>Mg(2+)</name>
        <dbReference type="ChEBI" id="CHEBI:18420"/>
    </ligand>
</feature>
<comment type="caution">
    <text evidence="9">The sequence shown here is derived from an EMBL/GenBank/DDBJ whole genome shotgun (WGS) entry which is preliminary data.</text>
</comment>
<feature type="transmembrane region" description="Helical" evidence="8">
    <location>
        <begin position="280"/>
        <end position="306"/>
    </location>
</feature>
<protein>
    <submittedName>
        <fullName evidence="9">UDP-N-acetylmuramyl pentapeptide phosphotransferase/UDP-N-acetylglucosamine-1-phosphate transferase</fullName>
    </submittedName>
</protein>
<dbReference type="GO" id="GO:0044038">
    <property type="term" value="P:cell wall macromolecule biosynthetic process"/>
    <property type="evidence" value="ECO:0007669"/>
    <property type="project" value="TreeGrafter"/>
</dbReference>
<dbReference type="AlphaFoldDB" id="A0A0G1X863"/>
<gene>
    <name evidence="9" type="ORF">VF00_C0001G0106</name>
</gene>
<dbReference type="GO" id="GO:0071555">
    <property type="term" value="P:cell wall organization"/>
    <property type="evidence" value="ECO:0007669"/>
    <property type="project" value="TreeGrafter"/>
</dbReference>
<evidence type="ECO:0000256" key="1">
    <source>
        <dbReference type="ARBA" id="ARBA00004651"/>
    </source>
</evidence>
<dbReference type="PANTHER" id="PTHR22926">
    <property type="entry name" value="PHOSPHO-N-ACETYLMURAMOYL-PENTAPEPTIDE-TRANSFERASE"/>
    <property type="match status" value="1"/>
</dbReference>
<dbReference type="GO" id="GO:0016780">
    <property type="term" value="F:phosphotransferase activity, for other substituted phosphate groups"/>
    <property type="evidence" value="ECO:0007669"/>
    <property type="project" value="InterPro"/>
</dbReference>
<reference evidence="9 10" key="1">
    <citation type="journal article" date="2015" name="Nature">
        <title>rRNA introns, odd ribosomes, and small enigmatic genomes across a large radiation of phyla.</title>
        <authorList>
            <person name="Brown C.T."/>
            <person name="Hug L.A."/>
            <person name="Thomas B.C."/>
            <person name="Sharon I."/>
            <person name="Castelle C.J."/>
            <person name="Singh A."/>
            <person name="Wilkins M.J."/>
            <person name="Williams K.H."/>
            <person name="Banfield J.F."/>
        </authorList>
    </citation>
    <scope>NUCLEOTIDE SEQUENCE [LARGE SCALE GENOMIC DNA]</scope>
</reference>
<dbReference type="InterPro" id="IPR000715">
    <property type="entry name" value="Glycosyl_transferase_4"/>
</dbReference>
<proteinExistence type="predicted"/>
<evidence type="ECO:0000256" key="6">
    <source>
        <dbReference type="ARBA" id="ARBA00023136"/>
    </source>
</evidence>
<keyword evidence="6 8" id="KW-0472">Membrane</keyword>
<dbReference type="GO" id="GO:0009103">
    <property type="term" value="P:lipopolysaccharide biosynthetic process"/>
    <property type="evidence" value="ECO:0007669"/>
    <property type="project" value="TreeGrafter"/>
</dbReference>
<sequence length="340" mass="36491">MNFIAVHWSELLWPAVVAFGIVLVATPLVKQLAVQHRLFDLPTSARRVHTQPIPRLGGLAIFLGIMLTLLIFFQADPRLYGVFLGGTAFFALGWLDDLYDLAPPVKLFGQFMAASIPILFGITISNLTNPFGGIILLAPGWDIVLTLIWILLVVNTINFLDGLDGLASGVSAISAAALMGLSLFTIVNQPDTAAWAAVVLGAATAFLVYNWHPAKIFMGDGGSHLLGFMIATLAIISGGKVATAALVLGLPIVDFVWSLVRRVKSGRAPWSADREHLHHLLFDLGLGQRTVVALIYLLTLGFGLAALASGTWLKLIILAVVVLVLAGIIRLVLHFKQVTP</sequence>
<keyword evidence="2" id="KW-1003">Cell membrane</keyword>
<keyword evidence="7" id="KW-0479">Metal-binding</keyword>
<dbReference type="GO" id="GO:0005886">
    <property type="term" value="C:plasma membrane"/>
    <property type="evidence" value="ECO:0007669"/>
    <property type="project" value="UniProtKB-SubCell"/>
</dbReference>
<keyword evidence="4 8" id="KW-0812">Transmembrane</keyword>
<accession>A0A0G1X863</accession>
<evidence type="ECO:0000256" key="4">
    <source>
        <dbReference type="ARBA" id="ARBA00022692"/>
    </source>
</evidence>
<evidence type="ECO:0000256" key="2">
    <source>
        <dbReference type="ARBA" id="ARBA00022475"/>
    </source>
</evidence>
<dbReference type="CDD" id="cd06853">
    <property type="entry name" value="GT_WecA_like"/>
    <property type="match status" value="1"/>
</dbReference>
<name>A0A0G1X863_UNCK3</name>
<feature type="transmembrane region" description="Helical" evidence="8">
    <location>
        <begin position="79"/>
        <end position="95"/>
    </location>
</feature>
<feature type="transmembrane region" description="Helical" evidence="8">
    <location>
        <begin position="12"/>
        <end position="33"/>
    </location>
</feature>
<dbReference type="PATRIC" id="fig|1620414.3.peg.112"/>
<dbReference type="EMBL" id="LCRB01000001">
    <property type="protein sequence ID" value="KKW27171.1"/>
    <property type="molecule type" value="Genomic_DNA"/>
</dbReference>
<feature type="transmembrane region" description="Helical" evidence="8">
    <location>
        <begin position="166"/>
        <end position="187"/>
    </location>
</feature>
<evidence type="ECO:0000256" key="8">
    <source>
        <dbReference type="SAM" id="Phobius"/>
    </source>
</evidence>
<comment type="subcellular location">
    <subcellularLocation>
        <location evidence="1">Cell membrane</location>
        <topology evidence="1">Multi-pass membrane protein</topology>
    </subcellularLocation>
</comment>
<keyword evidence="5 8" id="KW-1133">Transmembrane helix</keyword>
<dbReference type="Proteomes" id="UP000034913">
    <property type="component" value="Unassembled WGS sequence"/>
</dbReference>
<dbReference type="Pfam" id="PF00953">
    <property type="entry name" value="Glycos_transf_4"/>
    <property type="match status" value="1"/>
</dbReference>
<organism evidence="9 10">
    <name type="scientific">candidate division Kazan bacterium GW2011_GWB1_52_7</name>
    <dbReference type="NCBI Taxonomy" id="1620414"/>
    <lineage>
        <taxon>Bacteria</taxon>
        <taxon>Bacteria division Kazan-3B-28</taxon>
    </lineage>
</organism>
<dbReference type="GO" id="GO:0046872">
    <property type="term" value="F:metal ion binding"/>
    <property type="evidence" value="ECO:0007669"/>
    <property type="project" value="UniProtKB-KW"/>
</dbReference>
<evidence type="ECO:0000256" key="3">
    <source>
        <dbReference type="ARBA" id="ARBA00022679"/>
    </source>
</evidence>
<feature type="binding site" evidence="7">
    <location>
        <position position="158"/>
    </location>
    <ligand>
        <name>Mg(2+)</name>
        <dbReference type="ChEBI" id="CHEBI:18420"/>
    </ligand>
</feature>